<dbReference type="InterPro" id="IPR043519">
    <property type="entry name" value="NT_sf"/>
</dbReference>
<dbReference type="InterPro" id="IPR002646">
    <property type="entry name" value="PolA_pol_head_dom"/>
</dbReference>
<keyword evidence="2 8" id="KW-0808">Transferase</keyword>
<dbReference type="Pfam" id="PF01743">
    <property type="entry name" value="PolyA_pol"/>
    <property type="match status" value="1"/>
</dbReference>
<dbReference type="SUPFAM" id="SSF81301">
    <property type="entry name" value="Nucleotidyltransferase"/>
    <property type="match status" value="1"/>
</dbReference>
<dbReference type="Gene3D" id="3.30.460.10">
    <property type="entry name" value="Beta Polymerase, domain 2"/>
    <property type="match status" value="1"/>
</dbReference>
<organism evidence="11 12">
    <name type="scientific">Fodinicurvata halophila</name>
    <dbReference type="NCBI Taxonomy" id="1419723"/>
    <lineage>
        <taxon>Bacteria</taxon>
        <taxon>Pseudomonadati</taxon>
        <taxon>Pseudomonadota</taxon>
        <taxon>Alphaproteobacteria</taxon>
        <taxon>Rhodospirillales</taxon>
        <taxon>Rhodovibrionaceae</taxon>
        <taxon>Fodinicurvata</taxon>
    </lineage>
</organism>
<evidence type="ECO:0000256" key="5">
    <source>
        <dbReference type="ARBA" id="ARBA00022723"/>
    </source>
</evidence>
<evidence type="ECO:0000256" key="1">
    <source>
        <dbReference type="ARBA" id="ARBA00001946"/>
    </source>
</evidence>
<comment type="cofactor">
    <cofactor evidence="1">
        <name>Mg(2+)</name>
        <dbReference type="ChEBI" id="CHEBI:18420"/>
    </cofactor>
</comment>
<name>A0ABV8UMC5_9PROT</name>
<keyword evidence="3" id="KW-0819">tRNA processing</keyword>
<keyword evidence="7" id="KW-0460">Magnesium</keyword>
<dbReference type="Pfam" id="PF12627">
    <property type="entry name" value="PolyA_pol_RNAbd"/>
    <property type="match status" value="1"/>
</dbReference>
<keyword evidence="12" id="KW-1185">Reference proteome</keyword>
<evidence type="ECO:0000256" key="2">
    <source>
        <dbReference type="ARBA" id="ARBA00022679"/>
    </source>
</evidence>
<dbReference type="CDD" id="cd05398">
    <property type="entry name" value="NT_ClassII-CCAase"/>
    <property type="match status" value="1"/>
</dbReference>
<dbReference type="RefSeq" id="WP_382422784.1">
    <property type="nucleotide sequence ID" value="NZ_JBHSCW010000007.1"/>
</dbReference>
<dbReference type="Gene3D" id="1.10.3090.10">
    <property type="entry name" value="cca-adding enzyme, domain 2"/>
    <property type="match status" value="1"/>
</dbReference>
<comment type="caution">
    <text evidence="11">The sequence shown here is derived from an EMBL/GenBank/DDBJ whole genome shotgun (WGS) entry which is preliminary data.</text>
</comment>
<evidence type="ECO:0000256" key="3">
    <source>
        <dbReference type="ARBA" id="ARBA00022694"/>
    </source>
</evidence>
<evidence type="ECO:0000256" key="7">
    <source>
        <dbReference type="ARBA" id="ARBA00022842"/>
    </source>
</evidence>
<dbReference type="PANTHER" id="PTHR46173">
    <property type="entry name" value="CCA TRNA NUCLEOTIDYLTRANSFERASE 1, MITOCHONDRIAL"/>
    <property type="match status" value="1"/>
</dbReference>
<dbReference type="InterPro" id="IPR050264">
    <property type="entry name" value="Bact_CCA-adding_enz_type3_sf"/>
</dbReference>
<feature type="domain" description="Poly A polymerase head" evidence="9">
    <location>
        <begin position="37"/>
        <end position="158"/>
    </location>
</feature>
<proteinExistence type="inferred from homology"/>
<feature type="domain" description="tRNA nucleotidyltransferase/poly(A) polymerase RNA and SrmB- binding" evidence="10">
    <location>
        <begin position="192"/>
        <end position="243"/>
    </location>
</feature>
<comment type="similarity">
    <text evidence="8">Belongs to the tRNA nucleotidyltransferase/poly(A) polymerase family.</text>
</comment>
<evidence type="ECO:0000256" key="6">
    <source>
        <dbReference type="ARBA" id="ARBA00022741"/>
    </source>
</evidence>
<sequence>MGETEAAVRRITPPQSGDPAAAEHVIAALQAGGAEVRYVGGCVRDALLGRPLSDIDLATPVPPEQVMEFLEAARLKVIPTGLSHGTVMAVCQGQPFEITTLREDVETDGRRAVVAFTDCWRADAARRDLTMNALSCDPEGWLYDYFGGLEDLEAGRIRFIGSPAERIAEDYLRLLRFYRFLAHYGRGRPEEPALRATAEAAPQLATLSGERIRVELLKLLAAPEPEETLSLMAEKGILLHLLPVPLAVEPLARLRAVLPESSPLLRLAAMLPAAPEAAQQTADRLRLSRAETRQLREFCRPEAFSELPPADWTLQRALHERGRDLVIAQLGLAAARTGGTLPKETLATARNWQEIPLPIDGADLLAEGMKRGPELGAALRELEDWWLQQDRRPDREALLARFRQQRQDARDRR</sequence>
<reference evidence="12" key="1">
    <citation type="journal article" date="2019" name="Int. J. Syst. Evol. Microbiol.">
        <title>The Global Catalogue of Microorganisms (GCM) 10K type strain sequencing project: providing services to taxonomists for standard genome sequencing and annotation.</title>
        <authorList>
            <consortium name="The Broad Institute Genomics Platform"/>
            <consortium name="The Broad Institute Genome Sequencing Center for Infectious Disease"/>
            <person name="Wu L."/>
            <person name="Ma J."/>
        </authorList>
    </citation>
    <scope>NUCLEOTIDE SEQUENCE [LARGE SCALE GENOMIC DNA]</scope>
    <source>
        <strain evidence="12">CECT 8472</strain>
    </source>
</reference>
<keyword evidence="8" id="KW-0694">RNA-binding</keyword>
<dbReference type="EMBL" id="JBHSCW010000007">
    <property type="protein sequence ID" value="MFC4352432.1"/>
    <property type="molecule type" value="Genomic_DNA"/>
</dbReference>
<protein>
    <submittedName>
        <fullName evidence="11">CCA tRNA nucleotidyltransferase</fullName>
    </submittedName>
</protein>
<dbReference type="PANTHER" id="PTHR46173:SF1">
    <property type="entry name" value="CCA TRNA NUCLEOTIDYLTRANSFERASE 1, MITOCHONDRIAL"/>
    <property type="match status" value="1"/>
</dbReference>
<dbReference type="InterPro" id="IPR032828">
    <property type="entry name" value="PolyA_RNA-bd"/>
</dbReference>
<dbReference type="SUPFAM" id="SSF81891">
    <property type="entry name" value="Poly A polymerase C-terminal region-like"/>
    <property type="match status" value="1"/>
</dbReference>
<keyword evidence="4" id="KW-0548">Nucleotidyltransferase</keyword>
<accession>A0ABV8UMC5</accession>
<gene>
    <name evidence="11" type="ORF">ACFOW6_12855</name>
</gene>
<evidence type="ECO:0000259" key="9">
    <source>
        <dbReference type="Pfam" id="PF01743"/>
    </source>
</evidence>
<keyword evidence="5" id="KW-0479">Metal-binding</keyword>
<evidence type="ECO:0000313" key="12">
    <source>
        <dbReference type="Proteomes" id="UP001595799"/>
    </source>
</evidence>
<evidence type="ECO:0000256" key="4">
    <source>
        <dbReference type="ARBA" id="ARBA00022695"/>
    </source>
</evidence>
<evidence type="ECO:0000259" key="10">
    <source>
        <dbReference type="Pfam" id="PF12627"/>
    </source>
</evidence>
<keyword evidence="6" id="KW-0547">Nucleotide-binding</keyword>
<evidence type="ECO:0000313" key="11">
    <source>
        <dbReference type="EMBL" id="MFC4352432.1"/>
    </source>
</evidence>
<dbReference type="Proteomes" id="UP001595799">
    <property type="component" value="Unassembled WGS sequence"/>
</dbReference>
<evidence type="ECO:0000256" key="8">
    <source>
        <dbReference type="RuleBase" id="RU003953"/>
    </source>
</evidence>